<dbReference type="OrthoDB" id="7211154at2"/>
<name>A0A062U2X5_9PROT</name>
<dbReference type="EMBL" id="AWFF01000109">
    <property type="protein sequence ID" value="KCZ50515.1"/>
    <property type="molecule type" value="Genomic_DNA"/>
</dbReference>
<evidence type="ECO:0000313" key="3">
    <source>
        <dbReference type="Proteomes" id="UP000027037"/>
    </source>
</evidence>
<keyword evidence="3" id="KW-1185">Reference proteome</keyword>
<dbReference type="AlphaFoldDB" id="A0A062U2X5"/>
<reference evidence="2 3" key="1">
    <citation type="journal article" date="2014" name="Antonie Van Leeuwenhoek">
        <title>Hyphomonas beringensis sp. nov. and Hyphomonas chukchiensis sp. nov., isolated from surface seawater of the Bering Sea and Chukchi Sea.</title>
        <authorList>
            <person name="Li C."/>
            <person name="Lai Q."/>
            <person name="Li G."/>
            <person name="Dong C."/>
            <person name="Wang J."/>
            <person name="Liao Y."/>
            <person name="Shao Z."/>
        </authorList>
    </citation>
    <scope>NUCLEOTIDE SEQUENCE [LARGE SCALE GENOMIC DNA]</scope>
    <source>
        <strain evidence="2 3">25B14_1</strain>
    </source>
</reference>
<dbReference type="RefSeq" id="WP_051601778.1">
    <property type="nucleotide sequence ID" value="NZ_AWFF01000109.1"/>
</dbReference>
<dbReference type="eggNOG" id="ENOG5033DRN">
    <property type="taxonomic scope" value="Bacteria"/>
</dbReference>
<gene>
    <name evidence="2" type="ORF">HY29_07055</name>
</gene>
<accession>A0A062U2X5</accession>
<dbReference type="STRING" id="1280946.HY29_07055"/>
<sequence length="111" mass="11865">MYSRLSLILGALVFASMPSMADTGDTGDTDKSALEATQEHFSANSPIAAIVSDPQAKEVLDRIFPTLTDHAAFDQFKALSLRQLQPYSDGGITDARIAEAEEAFKAINSDG</sequence>
<organism evidence="2 3">
    <name type="scientific">Hyphomonas beringensis</name>
    <dbReference type="NCBI Taxonomy" id="1280946"/>
    <lineage>
        <taxon>Bacteria</taxon>
        <taxon>Pseudomonadati</taxon>
        <taxon>Pseudomonadota</taxon>
        <taxon>Alphaproteobacteria</taxon>
        <taxon>Hyphomonadales</taxon>
        <taxon>Hyphomonadaceae</taxon>
        <taxon>Hyphomonas</taxon>
    </lineage>
</organism>
<feature type="chain" id="PRO_5001618775" evidence="1">
    <location>
        <begin position="22"/>
        <end position="111"/>
    </location>
</feature>
<feature type="signal peptide" evidence="1">
    <location>
        <begin position="1"/>
        <end position="21"/>
    </location>
</feature>
<protein>
    <submittedName>
        <fullName evidence="2">Uncharacterized protein</fullName>
    </submittedName>
</protein>
<evidence type="ECO:0000313" key="2">
    <source>
        <dbReference type="EMBL" id="KCZ50515.1"/>
    </source>
</evidence>
<evidence type="ECO:0000256" key="1">
    <source>
        <dbReference type="SAM" id="SignalP"/>
    </source>
</evidence>
<comment type="caution">
    <text evidence="2">The sequence shown here is derived from an EMBL/GenBank/DDBJ whole genome shotgun (WGS) entry which is preliminary data.</text>
</comment>
<dbReference type="Proteomes" id="UP000027037">
    <property type="component" value="Unassembled WGS sequence"/>
</dbReference>
<proteinExistence type="predicted"/>
<keyword evidence="1" id="KW-0732">Signal</keyword>